<dbReference type="GO" id="GO:0042149">
    <property type="term" value="P:cellular response to glucose starvation"/>
    <property type="evidence" value="ECO:0007669"/>
    <property type="project" value="TreeGrafter"/>
</dbReference>
<dbReference type="AlphaFoldDB" id="A0A8B6EZI8"/>
<dbReference type="GO" id="GO:1904262">
    <property type="term" value="P:negative regulation of TORC1 signaling"/>
    <property type="evidence" value="ECO:0007669"/>
    <property type="project" value="TreeGrafter"/>
</dbReference>
<gene>
    <name evidence="1" type="ORF">MGAL_10B017130</name>
</gene>
<reference evidence="1" key="1">
    <citation type="submission" date="2018-11" db="EMBL/GenBank/DDBJ databases">
        <authorList>
            <person name="Alioto T."/>
            <person name="Alioto T."/>
        </authorList>
    </citation>
    <scope>NUCLEOTIDE SEQUENCE</scope>
</reference>
<organism evidence="1 2">
    <name type="scientific">Mytilus galloprovincialis</name>
    <name type="common">Mediterranean mussel</name>
    <dbReference type="NCBI Taxonomy" id="29158"/>
    <lineage>
        <taxon>Eukaryota</taxon>
        <taxon>Metazoa</taxon>
        <taxon>Spiralia</taxon>
        <taxon>Lophotrochozoa</taxon>
        <taxon>Mollusca</taxon>
        <taxon>Bivalvia</taxon>
        <taxon>Autobranchia</taxon>
        <taxon>Pteriomorphia</taxon>
        <taxon>Mytilida</taxon>
        <taxon>Mytiloidea</taxon>
        <taxon>Mytilidae</taxon>
        <taxon>Mytilinae</taxon>
        <taxon>Mytilus</taxon>
    </lineage>
</organism>
<dbReference type="InterPro" id="IPR018544">
    <property type="entry name" value="KICS_2"/>
</dbReference>
<protein>
    <submittedName>
        <fullName evidence="1">Uncharacterized protein</fullName>
    </submittedName>
</protein>
<dbReference type="GO" id="GO:0061462">
    <property type="term" value="P:protein localization to lysosome"/>
    <property type="evidence" value="ECO:0007669"/>
    <property type="project" value="TreeGrafter"/>
</dbReference>
<evidence type="ECO:0000313" key="1">
    <source>
        <dbReference type="EMBL" id="VDI42128.1"/>
    </source>
</evidence>
<comment type="caution">
    <text evidence="1">The sequence shown here is derived from an EMBL/GenBank/DDBJ whole genome shotgun (WGS) entry which is preliminary data.</text>
</comment>
<dbReference type="PANTHER" id="PTHR31581:SF1">
    <property type="entry name" value="KICSTOR SUBUNIT 2"/>
    <property type="match status" value="1"/>
</dbReference>
<dbReference type="GO" id="GO:0034198">
    <property type="term" value="P:cellular response to amino acid starvation"/>
    <property type="evidence" value="ECO:0007669"/>
    <property type="project" value="TreeGrafter"/>
</dbReference>
<keyword evidence="2" id="KW-1185">Reference proteome</keyword>
<name>A0A8B6EZI8_MYTGA</name>
<dbReference type="Pfam" id="PF09404">
    <property type="entry name" value="C12orf66_like"/>
    <property type="match status" value="1"/>
</dbReference>
<dbReference type="EMBL" id="UYJE01005983">
    <property type="protein sequence ID" value="VDI42128.1"/>
    <property type="molecule type" value="Genomic_DNA"/>
</dbReference>
<dbReference type="Proteomes" id="UP000596742">
    <property type="component" value="Unassembled WGS sequence"/>
</dbReference>
<sequence length="211" mass="23588">MDRTLQACRTLRSSALGLIKSGLHPSVISIDTCNRIVRQVCFTKAFFGCELWTEITNNEILLLERAQRYVCKSIQGLPRQTRSDMVNALIGWKSAESYIDERKLLFLGKVILAMAASGSREEKFLETFFPLISQFAFDKAKDLTEKEKETVKPAGAVFGSSSSVFGSSSSLFGSTWGLLVHCLAQFVTAEKAYMSLSFLEQKGFFHRSKDV</sequence>
<evidence type="ECO:0000313" key="2">
    <source>
        <dbReference type="Proteomes" id="UP000596742"/>
    </source>
</evidence>
<dbReference type="PANTHER" id="PTHR31581">
    <property type="entry name" value="KICSTOR COMPLEX PROTEIN C12ORF66"/>
    <property type="match status" value="1"/>
</dbReference>
<accession>A0A8B6EZI8</accession>
<dbReference type="OrthoDB" id="18134at2759"/>
<feature type="non-terminal residue" evidence="1">
    <location>
        <position position="1"/>
    </location>
</feature>
<proteinExistence type="predicted"/>